<dbReference type="Proteomes" id="UP000261032">
    <property type="component" value="Unassembled WGS sequence"/>
</dbReference>
<feature type="compositionally biased region" description="Basic and acidic residues" evidence="1">
    <location>
        <begin position="129"/>
        <end position="140"/>
    </location>
</feature>
<keyword evidence="2" id="KW-1133">Transmembrane helix</keyword>
<evidence type="ECO:0000313" key="3">
    <source>
        <dbReference type="EMBL" id="RGD86450.1"/>
    </source>
</evidence>
<dbReference type="Pfam" id="PF12666">
    <property type="entry name" value="PrgI"/>
    <property type="match status" value="1"/>
</dbReference>
<name>A0A3E3EEX4_9FIRM</name>
<evidence type="ECO:0000256" key="1">
    <source>
        <dbReference type="SAM" id="MobiDB-lite"/>
    </source>
</evidence>
<protein>
    <submittedName>
        <fullName evidence="3">PrgI family protein</fullName>
    </submittedName>
</protein>
<feature type="transmembrane region" description="Helical" evidence="2">
    <location>
        <begin position="52"/>
        <end position="70"/>
    </location>
</feature>
<dbReference type="AlphaFoldDB" id="A0A3E3EEX4"/>
<evidence type="ECO:0000313" key="4">
    <source>
        <dbReference type="Proteomes" id="UP000261032"/>
    </source>
</evidence>
<reference evidence="3 4" key="1">
    <citation type="submission" date="2018-08" db="EMBL/GenBank/DDBJ databases">
        <title>A genome reference for cultivated species of the human gut microbiota.</title>
        <authorList>
            <person name="Zou Y."/>
            <person name="Xue W."/>
            <person name="Luo G."/>
        </authorList>
    </citation>
    <scope>NUCLEOTIDE SEQUENCE [LARGE SCALE GENOMIC DNA]</scope>
    <source>
        <strain evidence="3 4">OM06-4</strain>
    </source>
</reference>
<feature type="compositionally biased region" description="Basic residues" evidence="1">
    <location>
        <begin position="114"/>
        <end position="128"/>
    </location>
</feature>
<keyword evidence="2" id="KW-0472">Membrane</keyword>
<organism evidence="3 4">
    <name type="scientific">Thomasclavelia ramosa</name>
    <dbReference type="NCBI Taxonomy" id="1547"/>
    <lineage>
        <taxon>Bacteria</taxon>
        <taxon>Bacillati</taxon>
        <taxon>Bacillota</taxon>
        <taxon>Erysipelotrichia</taxon>
        <taxon>Erysipelotrichales</taxon>
        <taxon>Coprobacillaceae</taxon>
        <taxon>Thomasclavelia</taxon>
    </lineage>
</organism>
<feature type="region of interest" description="Disordered" evidence="1">
    <location>
        <begin position="106"/>
        <end position="140"/>
    </location>
</feature>
<keyword evidence="2" id="KW-0812">Transmembrane</keyword>
<feature type="transmembrane region" description="Helical" evidence="2">
    <location>
        <begin position="27"/>
        <end position="46"/>
    </location>
</feature>
<dbReference type="InterPro" id="IPR024414">
    <property type="entry name" value="Uncharacterised_PrgI"/>
</dbReference>
<evidence type="ECO:0000256" key="2">
    <source>
        <dbReference type="SAM" id="Phobius"/>
    </source>
</evidence>
<accession>A0A3E3EEX4</accession>
<gene>
    <name evidence="3" type="ORF">DXB93_04530</name>
</gene>
<comment type="caution">
    <text evidence="3">The sequence shown here is derived from an EMBL/GenBank/DDBJ whole genome shotgun (WGS) entry which is preliminary data.</text>
</comment>
<proteinExistence type="predicted"/>
<dbReference type="RefSeq" id="WP_117580767.1">
    <property type="nucleotide sequence ID" value="NZ_CP176642.1"/>
</dbReference>
<dbReference type="EMBL" id="QUSL01000005">
    <property type="protein sequence ID" value="RGD86450.1"/>
    <property type="molecule type" value="Genomic_DNA"/>
</dbReference>
<sequence length="140" mass="16125">MSIYVSIPKEIKDYEPKIMIGLSYRNLIYGTPALVIGLGGFTLASFCMDSQIASVVPIVLAAPFFACGFLDKEGMPYDKYLKLYISHKIRKQKLVYENLIYEKKEETTDATDPKKKKSAKQRRNRKQKIKETDEKTFKDN</sequence>